<dbReference type="Pfam" id="PF03793">
    <property type="entry name" value="PASTA"/>
    <property type="match status" value="1"/>
</dbReference>
<feature type="region of interest" description="Disordered" evidence="1">
    <location>
        <begin position="89"/>
        <end position="144"/>
    </location>
</feature>
<evidence type="ECO:0000313" key="3">
    <source>
        <dbReference type="EMBL" id="SDO92210.1"/>
    </source>
</evidence>
<dbReference type="AlphaFoldDB" id="A0A1H0NIQ2"/>
<dbReference type="SMART" id="SM00740">
    <property type="entry name" value="PASTA"/>
    <property type="match status" value="1"/>
</dbReference>
<organism evidence="3 4">
    <name type="scientific">Nakamurella panacisegetis</name>
    <dbReference type="NCBI Taxonomy" id="1090615"/>
    <lineage>
        <taxon>Bacteria</taxon>
        <taxon>Bacillati</taxon>
        <taxon>Actinomycetota</taxon>
        <taxon>Actinomycetes</taxon>
        <taxon>Nakamurellales</taxon>
        <taxon>Nakamurellaceae</taxon>
        <taxon>Nakamurella</taxon>
    </lineage>
</organism>
<keyword evidence="4" id="KW-1185">Reference proteome</keyword>
<dbReference type="PROSITE" id="PS51178">
    <property type="entry name" value="PASTA"/>
    <property type="match status" value="1"/>
</dbReference>
<accession>A0A1H0NIQ2</accession>
<evidence type="ECO:0000313" key="4">
    <source>
        <dbReference type="Proteomes" id="UP000198741"/>
    </source>
</evidence>
<protein>
    <submittedName>
        <fullName evidence="3">PASTA domain-containing protein</fullName>
    </submittedName>
</protein>
<sequence>MRSRFPNPFPVRRRPNRSDKLAPWSYRRLGRVPTIDGMARGAVEVPDVVGLTFSGAVAIGRRAGFAVVGRTPDGSVVAVDSEGLVVEQDPLPGARGRAGQALTLRVGRGDGGSKDPEPRRPDPLVRSDFGDIDDPDPDMEMVPV</sequence>
<reference evidence="3 4" key="1">
    <citation type="submission" date="2016-10" db="EMBL/GenBank/DDBJ databases">
        <authorList>
            <person name="de Groot N.N."/>
        </authorList>
    </citation>
    <scope>NUCLEOTIDE SEQUENCE [LARGE SCALE GENOMIC DNA]</scope>
    <source>
        <strain evidence="4">P4-7,KCTC 19426,CECT 7604</strain>
    </source>
</reference>
<gene>
    <name evidence="3" type="ORF">SAMN04515671_2367</name>
</gene>
<dbReference type="EMBL" id="LT629710">
    <property type="protein sequence ID" value="SDO92210.1"/>
    <property type="molecule type" value="Genomic_DNA"/>
</dbReference>
<dbReference type="STRING" id="1090615.SAMN04515671_2367"/>
<dbReference type="InterPro" id="IPR005543">
    <property type="entry name" value="PASTA_dom"/>
</dbReference>
<feature type="compositionally biased region" description="Basic and acidic residues" evidence="1">
    <location>
        <begin position="107"/>
        <end position="129"/>
    </location>
</feature>
<dbReference type="CDD" id="cd06577">
    <property type="entry name" value="PASTA_pknB"/>
    <property type="match status" value="1"/>
</dbReference>
<evidence type="ECO:0000259" key="2">
    <source>
        <dbReference type="PROSITE" id="PS51178"/>
    </source>
</evidence>
<feature type="compositionally biased region" description="Acidic residues" evidence="1">
    <location>
        <begin position="130"/>
        <end position="144"/>
    </location>
</feature>
<name>A0A1H0NIQ2_9ACTN</name>
<feature type="domain" description="PASTA" evidence="2">
    <location>
        <begin position="41"/>
        <end position="108"/>
    </location>
</feature>
<dbReference type="Proteomes" id="UP000198741">
    <property type="component" value="Chromosome I"/>
</dbReference>
<proteinExistence type="predicted"/>
<dbReference type="Gene3D" id="3.30.10.20">
    <property type="match status" value="1"/>
</dbReference>
<evidence type="ECO:0000256" key="1">
    <source>
        <dbReference type="SAM" id="MobiDB-lite"/>
    </source>
</evidence>